<evidence type="ECO:0000313" key="5">
    <source>
        <dbReference type="EMBL" id="SEO14046.1"/>
    </source>
</evidence>
<evidence type="ECO:0000313" key="7">
    <source>
        <dbReference type="Proteomes" id="UP000683429"/>
    </source>
</evidence>
<dbReference type="RefSeq" id="WP_036603639.1">
    <property type="nucleotide sequence ID" value="NZ_CP076607.1"/>
</dbReference>
<reference evidence="5 6" key="1">
    <citation type="submission" date="2016-10" db="EMBL/GenBank/DDBJ databases">
        <authorList>
            <person name="de Groot N.N."/>
        </authorList>
    </citation>
    <scope>NUCLEOTIDE SEQUENCE [LARGE SCALE GENOMIC DNA]</scope>
    <source>
        <strain evidence="5 6">CGMCC 1.10238</strain>
    </source>
</reference>
<dbReference type="PANTHER" id="PTHR43626:SF4">
    <property type="entry name" value="GCN5-RELATED N-ACETYLTRANSFERASE 2, CHLOROPLASTIC"/>
    <property type="match status" value="1"/>
</dbReference>
<dbReference type="Gene3D" id="3.40.630.30">
    <property type="match status" value="1"/>
</dbReference>
<dbReference type="AlphaFoldDB" id="A0A1H8MA79"/>
<feature type="domain" description="N-acetyltransferase" evidence="3">
    <location>
        <begin position="5"/>
        <end position="135"/>
    </location>
</feature>
<sequence>MNYNIQNHCLNTDWERVAGLIAHFGISEAPPETHKKAFEHSYAVTFVYDQERLIGFGRAVSDGVSQAVLYNIVVDPDYHGNGLGRKIIEDLLKAVGHCDVILYTHPDKVSFYTHLGFRRMRTGMALYLEEGKKEEMEFIE</sequence>
<proteinExistence type="predicted"/>
<reference evidence="4 7" key="2">
    <citation type="submission" date="2021-06" db="EMBL/GenBank/DDBJ databases">
        <title>Whole genome sequence of Paenibacillus sophorae DSM23020 for comparative genomics.</title>
        <authorList>
            <person name="Kim M.-J."/>
            <person name="Lee G."/>
            <person name="Shin J.-H."/>
        </authorList>
    </citation>
    <scope>NUCLEOTIDE SEQUENCE [LARGE SCALE GENOMIC DNA]</scope>
    <source>
        <strain evidence="4 7">DSM 23020</strain>
    </source>
</reference>
<dbReference type="GO" id="GO:0005737">
    <property type="term" value="C:cytoplasm"/>
    <property type="evidence" value="ECO:0007669"/>
    <property type="project" value="TreeGrafter"/>
</dbReference>
<dbReference type="EMBL" id="FODH01000005">
    <property type="protein sequence ID" value="SEO14046.1"/>
    <property type="molecule type" value="Genomic_DNA"/>
</dbReference>
<evidence type="ECO:0000313" key="6">
    <source>
        <dbReference type="Proteomes" id="UP000198809"/>
    </source>
</evidence>
<keyword evidence="7" id="KW-1185">Reference proteome</keyword>
<dbReference type="SUPFAM" id="SSF55729">
    <property type="entry name" value="Acyl-CoA N-acyltransferases (Nat)"/>
    <property type="match status" value="1"/>
</dbReference>
<accession>A0A1H8MA79</accession>
<dbReference type="OrthoDB" id="9775804at2"/>
<dbReference type="InterPro" id="IPR000182">
    <property type="entry name" value="GNAT_dom"/>
</dbReference>
<dbReference type="PROSITE" id="PS51186">
    <property type="entry name" value="GNAT"/>
    <property type="match status" value="1"/>
</dbReference>
<dbReference type="Pfam" id="PF13508">
    <property type="entry name" value="Acetyltransf_7"/>
    <property type="match status" value="1"/>
</dbReference>
<dbReference type="Proteomes" id="UP000683429">
    <property type="component" value="Chromosome"/>
</dbReference>
<gene>
    <name evidence="4" type="ORF">KP014_11670</name>
    <name evidence="5" type="ORF">SAMN04487895_105137</name>
</gene>
<organism evidence="5 6">
    <name type="scientific">Paenibacillus sophorae</name>
    <dbReference type="NCBI Taxonomy" id="1333845"/>
    <lineage>
        <taxon>Bacteria</taxon>
        <taxon>Bacillati</taxon>
        <taxon>Bacillota</taxon>
        <taxon>Bacilli</taxon>
        <taxon>Bacillales</taxon>
        <taxon>Paenibacillaceae</taxon>
        <taxon>Paenibacillus</taxon>
    </lineage>
</organism>
<dbReference type="EMBL" id="CP076607">
    <property type="protein sequence ID" value="QWU17726.1"/>
    <property type="molecule type" value="Genomic_DNA"/>
</dbReference>
<dbReference type="PANTHER" id="PTHR43626">
    <property type="entry name" value="ACYL-COA N-ACYLTRANSFERASE"/>
    <property type="match status" value="1"/>
</dbReference>
<protein>
    <submittedName>
        <fullName evidence="5">Acetyltransferase (GNAT) domain-containing protein</fullName>
    </submittedName>
    <submittedName>
        <fullName evidence="4">GNAT family N-acetyltransferase</fullName>
    </submittedName>
</protein>
<dbReference type="GO" id="GO:0008080">
    <property type="term" value="F:N-acetyltransferase activity"/>
    <property type="evidence" value="ECO:0007669"/>
    <property type="project" value="InterPro"/>
</dbReference>
<dbReference type="InterPro" id="IPR045039">
    <property type="entry name" value="NSI-like"/>
</dbReference>
<evidence type="ECO:0000256" key="1">
    <source>
        <dbReference type="ARBA" id="ARBA00022679"/>
    </source>
</evidence>
<keyword evidence="1 5" id="KW-0808">Transferase</keyword>
<evidence type="ECO:0000256" key="2">
    <source>
        <dbReference type="ARBA" id="ARBA00023315"/>
    </source>
</evidence>
<keyword evidence="2" id="KW-0012">Acyltransferase</keyword>
<dbReference type="STRING" id="1333845.SAMN04487895_105137"/>
<dbReference type="InterPro" id="IPR016181">
    <property type="entry name" value="Acyl_CoA_acyltransferase"/>
</dbReference>
<evidence type="ECO:0000259" key="3">
    <source>
        <dbReference type="PROSITE" id="PS51186"/>
    </source>
</evidence>
<dbReference type="Proteomes" id="UP000198809">
    <property type="component" value="Unassembled WGS sequence"/>
</dbReference>
<evidence type="ECO:0000313" key="4">
    <source>
        <dbReference type="EMBL" id="QWU17726.1"/>
    </source>
</evidence>
<name>A0A1H8MA79_9BACL</name>